<sequence length="405" mass="47123">MSYYQMNEKLAIDYVKGLGFFSETARLVAREVGDGNLNLVFIIRDEEAQRSLVLKQALPYVRVVGEGWPLSVERTIFEANALEIHNKLVADYAPKLIHRNDQLALIAMEDLSHLQLMRYGMIEMKKHANFPQHISTFLANTLFYTSDLYMDPEEKKKLAAKFVNTQLCKISEDLIFTDPYYDAERNNINPELRPYLEEVFWKKDYLWLEASKLKYKFMTEGQSLLHGDLHTGSIFAGEDETKVFDSEFAFFGPAAFDVGKIIGNFLINYVSWWGKDVDINQIKDYREYLLNSIVDIYNLFHKKFIDNWERDAQDISVKVEGYQQQYIRRLFVDAIGFCGAVMIRRTHGLAHNIDVDGIEDLKKRSKTQIRVLELGEKLIMNREAFKNIEEVVAFVKDNLGLEMKI</sequence>
<dbReference type="InterPro" id="IPR011009">
    <property type="entry name" value="Kinase-like_dom_sf"/>
</dbReference>
<dbReference type="PANTHER" id="PTHR34273:SF2">
    <property type="entry name" value="METHYLTHIORIBOSE KINASE"/>
    <property type="match status" value="1"/>
</dbReference>
<evidence type="ECO:0000259" key="8">
    <source>
        <dbReference type="Pfam" id="PF01636"/>
    </source>
</evidence>
<keyword evidence="7" id="KW-0067">ATP-binding</keyword>
<accession>A0A833HN94</accession>
<organism evidence="9 10">
    <name type="scientific">Alkaliphilus serpentinus</name>
    <dbReference type="NCBI Taxonomy" id="1482731"/>
    <lineage>
        <taxon>Bacteria</taxon>
        <taxon>Bacillati</taxon>
        <taxon>Bacillota</taxon>
        <taxon>Clostridia</taxon>
        <taxon>Peptostreptococcales</taxon>
        <taxon>Natronincolaceae</taxon>
        <taxon>Alkaliphilus</taxon>
    </lineage>
</organism>
<dbReference type="AlphaFoldDB" id="A0A833HN94"/>
<evidence type="ECO:0000256" key="4">
    <source>
        <dbReference type="ARBA" id="ARBA00022679"/>
    </source>
</evidence>
<comment type="subunit">
    <text evidence="2">Homodimer.</text>
</comment>
<dbReference type="Gene3D" id="3.90.1200.10">
    <property type="match status" value="1"/>
</dbReference>
<dbReference type="GO" id="GO:0046522">
    <property type="term" value="F:S-methyl-5-thioribose kinase activity"/>
    <property type="evidence" value="ECO:0007669"/>
    <property type="project" value="UniProtKB-EC"/>
</dbReference>
<dbReference type="InterPro" id="IPR009212">
    <property type="entry name" value="Methylthioribose_kinase"/>
</dbReference>
<dbReference type="Gene3D" id="3.30.200.20">
    <property type="entry name" value="Phosphorylase Kinase, domain 1"/>
    <property type="match status" value="1"/>
</dbReference>
<dbReference type="EC" id="2.7.1.100" evidence="3"/>
<keyword evidence="5" id="KW-0547">Nucleotide-binding</keyword>
<protein>
    <recommendedName>
        <fullName evidence="3">S-methyl-5-thioribose kinase</fullName>
        <ecNumber evidence="3">2.7.1.100</ecNumber>
    </recommendedName>
</protein>
<keyword evidence="10" id="KW-1185">Reference proteome</keyword>
<dbReference type="OrthoDB" id="9777791at2"/>
<evidence type="ECO:0000256" key="2">
    <source>
        <dbReference type="ARBA" id="ARBA00011738"/>
    </source>
</evidence>
<dbReference type="GO" id="GO:0005524">
    <property type="term" value="F:ATP binding"/>
    <property type="evidence" value="ECO:0007669"/>
    <property type="project" value="UniProtKB-KW"/>
</dbReference>
<reference evidence="9 10" key="1">
    <citation type="submission" date="2019-10" db="EMBL/GenBank/DDBJ databases">
        <title>Alkaliphilus serpentinus sp. nov. and Alkaliphilus pronyensis sp. nov., two novel anaerobic alkaliphilic species isolated from the serpentinized-hosted hydrothermal field of the Prony Bay (New Caledonia).</title>
        <authorList>
            <person name="Postec A."/>
        </authorList>
    </citation>
    <scope>NUCLEOTIDE SEQUENCE [LARGE SCALE GENOMIC DNA]</scope>
    <source>
        <strain evidence="9 10">LacT</strain>
    </source>
</reference>
<keyword evidence="6 9" id="KW-0418">Kinase</keyword>
<evidence type="ECO:0000256" key="1">
    <source>
        <dbReference type="ARBA" id="ARBA00010165"/>
    </source>
</evidence>
<gene>
    <name evidence="9" type="ORF">F8153_09755</name>
</gene>
<dbReference type="PIRSF" id="PIRSF031134">
    <property type="entry name" value="MTRK"/>
    <property type="match status" value="1"/>
</dbReference>
<keyword evidence="4 9" id="KW-0808">Transferase</keyword>
<evidence type="ECO:0000256" key="7">
    <source>
        <dbReference type="ARBA" id="ARBA00022840"/>
    </source>
</evidence>
<evidence type="ECO:0000256" key="3">
    <source>
        <dbReference type="ARBA" id="ARBA00012128"/>
    </source>
</evidence>
<name>A0A833HN94_9FIRM</name>
<dbReference type="Proteomes" id="UP000465601">
    <property type="component" value="Unassembled WGS sequence"/>
</dbReference>
<evidence type="ECO:0000313" key="9">
    <source>
        <dbReference type="EMBL" id="KAB3529199.1"/>
    </source>
</evidence>
<dbReference type="EMBL" id="WBZB01000035">
    <property type="protein sequence ID" value="KAB3529199.1"/>
    <property type="molecule type" value="Genomic_DNA"/>
</dbReference>
<evidence type="ECO:0000313" key="10">
    <source>
        <dbReference type="Proteomes" id="UP000465601"/>
    </source>
</evidence>
<evidence type="ECO:0000256" key="5">
    <source>
        <dbReference type="ARBA" id="ARBA00022741"/>
    </source>
</evidence>
<dbReference type="Pfam" id="PF01636">
    <property type="entry name" value="APH"/>
    <property type="match status" value="1"/>
</dbReference>
<dbReference type="NCBIfam" id="TIGR01767">
    <property type="entry name" value="MTRK"/>
    <property type="match status" value="1"/>
</dbReference>
<dbReference type="SUPFAM" id="SSF56112">
    <property type="entry name" value="Protein kinase-like (PK-like)"/>
    <property type="match status" value="1"/>
</dbReference>
<evidence type="ECO:0000256" key="6">
    <source>
        <dbReference type="ARBA" id="ARBA00022777"/>
    </source>
</evidence>
<comment type="caution">
    <text evidence="9">The sequence shown here is derived from an EMBL/GenBank/DDBJ whole genome shotgun (WGS) entry which is preliminary data.</text>
</comment>
<dbReference type="GO" id="GO:0009086">
    <property type="term" value="P:methionine biosynthetic process"/>
    <property type="evidence" value="ECO:0007669"/>
    <property type="project" value="InterPro"/>
</dbReference>
<dbReference type="PANTHER" id="PTHR34273">
    <property type="entry name" value="METHYLTHIORIBOSE KINASE"/>
    <property type="match status" value="1"/>
</dbReference>
<feature type="domain" description="Aminoglycoside phosphotransferase" evidence="8">
    <location>
        <begin position="30"/>
        <end position="288"/>
    </location>
</feature>
<dbReference type="RefSeq" id="WP_151866172.1">
    <property type="nucleotide sequence ID" value="NZ_WBZB01000035.1"/>
</dbReference>
<proteinExistence type="inferred from homology"/>
<dbReference type="InterPro" id="IPR002575">
    <property type="entry name" value="Aminoglycoside_PTrfase"/>
</dbReference>
<comment type="similarity">
    <text evidence="1">Belongs to the methylthioribose kinase family.</text>
</comment>